<dbReference type="InterPro" id="IPR018682">
    <property type="entry name" value="DUF2167_membr"/>
</dbReference>
<dbReference type="Proteomes" id="UP000707352">
    <property type="component" value="Unassembled WGS sequence"/>
</dbReference>
<comment type="caution">
    <text evidence="3">The sequence shown here is derived from an EMBL/GenBank/DDBJ whole genome shotgun (WGS) entry which is preliminary data.</text>
</comment>
<evidence type="ECO:0000313" key="4">
    <source>
        <dbReference type="Proteomes" id="UP000707352"/>
    </source>
</evidence>
<sequence length="304" mass="32793">MFVRFSRLGLLGLLLLILAMPSAGIAQTSATPSIEEQQKTAAANAEKVAKAGPVQVALSTQAVLNLPAGYRFIPVPEAGDLLRSWGNRPSQDLLGVIVSDGEGDWFVIARFIPAGYIKDDDAKNWNVDELLTSLREGTEETNRERRERGFSELELKGWIERPDYDAATHRLVWSVLGVKKNAPDPDGSVNYNTYMLGREGYISLNFVTTQAMIAGEKKFAKELLAAVSFTDGKAYGDFNASTDRVAEYGLAALVGGAVAKKLGWLALLGAFAAKFAKIIFVGFAALAAAIGKFFRRGGSKNPQG</sequence>
<feature type="transmembrane region" description="Helical" evidence="1">
    <location>
        <begin position="262"/>
        <end position="290"/>
    </location>
</feature>
<organism evidence="3 4">
    <name type="scientific">Microvirga terricola</name>
    <dbReference type="NCBI Taxonomy" id="2719797"/>
    <lineage>
        <taxon>Bacteria</taxon>
        <taxon>Pseudomonadati</taxon>
        <taxon>Pseudomonadota</taxon>
        <taxon>Alphaproteobacteria</taxon>
        <taxon>Hyphomicrobiales</taxon>
        <taxon>Methylobacteriaceae</taxon>
        <taxon>Microvirga</taxon>
    </lineage>
</organism>
<dbReference type="Pfam" id="PF09935">
    <property type="entry name" value="DUF2167"/>
    <property type="match status" value="1"/>
</dbReference>
<accession>A0ABX0V8V9</accession>
<proteinExistence type="predicted"/>
<evidence type="ECO:0000256" key="1">
    <source>
        <dbReference type="SAM" id="Phobius"/>
    </source>
</evidence>
<reference evidence="3 4" key="1">
    <citation type="submission" date="2020-03" db="EMBL/GenBank/DDBJ databases">
        <title>The genome sequence of Microvirga sp. c23x22.</title>
        <authorList>
            <person name="Zhang X."/>
        </authorList>
    </citation>
    <scope>NUCLEOTIDE SEQUENCE [LARGE SCALE GENOMIC DNA]</scope>
    <source>
        <strain evidence="4">c23x22</strain>
    </source>
</reference>
<feature type="signal peptide" evidence="2">
    <location>
        <begin position="1"/>
        <end position="25"/>
    </location>
</feature>
<keyword evidence="2" id="KW-0732">Signal</keyword>
<protein>
    <submittedName>
        <fullName evidence="3">DUF2167 domain-containing protein</fullName>
    </submittedName>
</protein>
<evidence type="ECO:0000313" key="3">
    <source>
        <dbReference type="EMBL" id="NIX75441.1"/>
    </source>
</evidence>
<keyword evidence="1" id="KW-0472">Membrane</keyword>
<dbReference type="RefSeq" id="WP_167671326.1">
    <property type="nucleotide sequence ID" value="NZ_JAATJS010000001.1"/>
</dbReference>
<feature type="chain" id="PRO_5045657281" evidence="2">
    <location>
        <begin position="26"/>
        <end position="304"/>
    </location>
</feature>
<name>A0ABX0V8V9_9HYPH</name>
<gene>
    <name evidence="3" type="ORF">HB375_02295</name>
</gene>
<keyword evidence="1" id="KW-1133">Transmembrane helix</keyword>
<keyword evidence="4" id="KW-1185">Reference proteome</keyword>
<dbReference type="EMBL" id="JAATJS010000001">
    <property type="protein sequence ID" value="NIX75441.1"/>
    <property type="molecule type" value="Genomic_DNA"/>
</dbReference>
<keyword evidence="1" id="KW-0812">Transmembrane</keyword>
<evidence type="ECO:0000256" key="2">
    <source>
        <dbReference type="SAM" id="SignalP"/>
    </source>
</evidence>